<comment type="caution">
    <text evidence="3">Lacks conserved residue(s) required for the propagation of feature annotation.</text>
</comment>
<keyword evidence="1 3" id="KW-1015">Disulfide bond</keyword>
<dbReference type="PRINTS" id="PR00258">
    <property type="entry name" value="SPERACTRCPTR"/>
</dbReference>
<reference evidence="6" key="1">
    <citation type="submission" date="2025-08" db="UniProtKB">
        <authorList>
            <consortium name="RefSeq"/>
        </authorList>
    </citation>
    <scope>IDENTIFICATION</scope>
</reference>
<dbReference type="SMART" id="SM00202">
    <property type="entry name" value="SR"/>
    <property type="match status" value="1"/>
</dbReference>
<dbReference type="PANTHER" id="PTHR48071">
    <property type="entry name" value="SRCR DOMAIN-CONTAINING PROTEIN"/>
    <property type="match status" value="1"/>
</dbReference>
<gene>
    <name evidence="6" type="primary">LOC115230589</name>
</gene>
<evidence type="ECO:0000313" key="6">
    <source>
        <dbReference type="RefSeq" id="XP_029656589.1"/>
    </source>
</evidence>
<dbReference type="Pfam" id="PF00530">
    <property type="entry name" value="SRCR"/>
    <property type="match status" value="1"/>
</dbReference>
<dbReference type="InterPro" id="IPR001190">
    <property type="entry name" value="SRCR"/>
</dbReference>
<name>A0A6P7TW03_9MOLL</name>
<dbReference type="Proteomes" id="UP000515154">
    <property type="component" value="Unplaced"/>
</dbReference>
<sequence>MKSKSQKVLASFKENDFQVGFQKWQDRWDSFIASQGDYFDGDDVKRLLSCVLLYTVLAVSQAGYPADIRIVGSKTRGRVEVRYNNVWGTICSDFWDDSSARVVCRALGFGSGMALGGKETPSGSGKIWLDEVKCKGTETYIDECPHLPWGVNDCVHESDAGVECYSRFERKLVDEI</sequence>
<dbReference type="Gene3D" id="3.10.250.10">
    <property type="entry name" value="SRCR-like domain"/>
    <property type="match status" value="1"/>
</dbReference>
<dbReference type="InterPro" id="IPR036772">
    <property type="entry name" value="SRCR-like_dom_sf"/>
</dbReference>
<evidence type="ECO:0000256" key="3">
    <source>
        <dbReference type="PROSITE-ProRule" id="PRU00196"/>
    </source>
</evidence>
<dbReference type="PROSITE" id="PS00420">
    <property type="entry name" value="SRCR_1"/>
    <property type="match status" value="1"/>
</dbReference>
<dbReference type="PROSITE" id="PS50287">
    <property type="entry name" value="SRCR_2"/>
    <property type="match status" value="1"/>
</dbReference>
<accession>A0A6P7TW03</accession>
<dbReference type="KEGG" id="osn:115230589"/>
<dbReference type="AlphaFoldDB" id="A0A6P7TW03"/>
<dbReference type="GO" id="GO:0016020">
    <property type="term" value="C:membrane"/>
    <property type="evidence" value="ECO:0007669"/>
    <property type="project" value="InterPro"/>
</dbReference>
<feature type="disulfide bond" evidence="3">
    <location>
        <begin position="134"/>
        <end position="144"/>
    </location>
</feature>
<evidence type="ECO:0000259" key="4">
    <source>
        <dbReference type="PROSITE" id="PS50287"/>
    </source>
</evidence>
<dbReference type="FunFam" id="3.10.250.10:FF:000011">
    <property type="entry name" value="Scavenger receptor class A member 5"/>
    <property type="match status" value="1"/>
</dbReference>
<protein>
    <submittedName>
        <fullName evidence="6">Macrophage receptor MARCO-like</fullName>
    </submittedName>
</protein>
<evidence type="ECO:0000313" key="5">
    <source>
        <dbReference type="Proteomes" id="UP000515154"/>
    </source>
</evidence>
<feature type="non-terminal residue" evidence="6">
    <location>
        <position position="176"/>
    </location>
</feature>
<dbReference type="SUPFAM" id="SSF56487">
    <property type="entry name" value="SRCR-like"/>
    <property type="match status" value="1"/>
</dbReference>
<proteinExistence type="predicted"/>
<feature type="domain" description="SRCR" evidence="4">
    <location>
        <begin position="68"/>
        <end position="165"/>
    </location>
</feature>
<keyword evidence="2" id="KW-0325">Glycoprotein</keyword>
<evidence type="ECO:0000256" key="1">
    <source>
        <dbReference type="ARBA" id="ARBA00023157"/>
    </source>
</evidence>
<evidence type="ECO:0000256" key="2">
    <source>
        <dbReference type="ARBA" id="ARBA00023180"/>
    </source>
</evidence>
<dbReference type="PANTHER" id="PTHR48071:SF18">
    <property type="entry name" value="DELETED IN MALIGNANT BRAIN TUMORS 1 PROTEIN-RELATED"/>
    <property type="match status" value="1"/>
</dbReference>
<organism evidence="5 6">
    <name type="scientific">Octopus sinensis</name>
    <name type="common">East Asian common octopus</name>
    <dbReference type="NCBI Taxonomy" id="2607531"/>
    <lineage>
        <taxon>Eukaryota</taxon>
        <taxon>Metazoa</taxon>
        <taxon>Spiralia</taxon>
        <taxon>Lophotrochozoa</taxon>
        <taxon>Mollusca</taxon>
        <taxon>Cephalopoda</taxon>
        <taxon>Coleoidea</taxon>
        <taxon>Octopodiformes</taxon>
        <taxon>Octopoda</taxon>
        <taxon>Incirrata</taxon>
        <taxon>Octopodidae</taxon>
        <taxon>Octopus</taxon>
    </lineage>
</organism>
<dbReference type="RefSeq" id="XP_029656589.1">
    <property type="nucleotide sequence ID" value="XM_029800729.1"/>
</dbReference>
<keyword evidence="5" id="KW-1185">Reference proteome</keyword>